<evidence type="ECO:0000256" key="3">
    <source>
        <dbReference type="SAM" id="Phobius"/>
    </source>
</evidence>
<feature type="transmembrane region" description="Helical" evidence="3">
    <location>
        <begin position="49"/>
        <end position="67"/>
    </location>
</feature>
<feature type="region of interest" description="Disordered" evidence="2">
    <location>
        <begin position="75"/>
        <end position="95"/>
    </location>
</feature>
<protein>
    <submittedName>
        <fullName evidence="5">Conjugative transposon protein TraM</fullName>
    </submittedName>
</protein>
<evidence type="ECO:0000259" key="4">
    <source>
        <dbReference type="Pfam" id="PF12508"/>
    </source>
</evidence>
<feature type="region of interest" description="Disordered" evidence="2">
    <location>
        <begin position="1"/>
        <end position="43"/>
    </location>
</feature>
<feature type="coiled-coil region" evidence="1">
    <location>
        <begin position="199"/>
        <end position="233"/>
    </location>
</feature>
<keyword evidence="1" id="KW-0175">Coiled coil</keyword>
<dbReference type="EMBL" id="WDED01000010">
    <property type="protein sequence ID" value="KAB6148240.1"/>
    <property type="molecule type" value="Genomic_DNA"/>
</dbReference>
<dbReference type="InterPro" id="IPR022187">
    <property type="entry name" value="Conjug_transposon_TraM"/>
</dbReference>
<dbReference type="RefSeq" id="WP_151934547.1">
    <property type="nucleotide sequence ID" value="NZ_WDED01000010.1"/>
</dbReference>
<reference evidence="5 6" key="1">
    <citation type="journal article" date="2019" name="Nat. Med.">
        <title>A library of human gut bacterial isolates paired with longitudinal multiomics data enables mechanistic microbiome research.</title>
        <authorList>
            <person name="Poyet M."/>
            <person name="Groussin M."/>
            <person name="Gibbons S.M."/>
            <person name="Avila-Pacheco J."/>
            <person name="Jiang X."/>
            <person name="Kearney S.M."/>
            <person name="Perrotta A.R."/>
            <person name="Berdy B."/>
            <person name="Zhao S."/>
            <person name="Lieberman T.D."/>
            <person name="Swanson P.K."/>
            <person name="Smith M."/>
            <person name="Roesemann S."/>
            <person name="Alexander J.E."/>
            <person name="Rich S.A."/>
            <person name="Livny J."/>
            <person name="Vlamakis H."/>
            <person name="Clish C."/>
            <person name="Bullock K."/>
            <person name="Deik A."/>
            <person name="Scott J."/>
            <person name="Pierce K.A."/>
            <person name="Xavier R.J."/>
            <person name="Alm E.J."/>
        </authorList>
    </citation>
    <scope>NUCLEOTIDE SEQUENCE [LARGE SCALE GENOMIC DNA]</scope>
    <source>
        <strain evidence="5 6">BIOML-A58</strain>
    </source>
</reference>
<feature type="domain" description="Conjugative transposon TraM C-terminal" evidence="4">
    <location>
        <begin position="316"/>
        <end position="464"/>
    </location>
</feature>
<feature type="compositionally biased region" description="Basic and acidic residues" evidence="2">
    <location>
        <begin position="20"/>
        <end position="38"/>
    </location>
</feature>
<evidence type="ECO:0000313" key="5">
    <source>
        <dbReference type="EMBL" id="KAB6148240.1"/>
    </source>
</evidence>
<gene>
    <name evidence="5" type="primary">traM</name>
    <name evidence="5" type="ORF">GA398_08260</name>
</gene>
<evidence type="ECO:0000256" key="2">
    <source>
        <dbReference type="SAM" id="MobiDB-lite"/>
    </source>
</evidence>
<evidence type="ECO:0000256" key="1">
    <source>
        <dbReference type="SAM" id="Coils"/>
    </source>
</evidence>
<dbReference type="NCBIfam" id="TIGR03779">
    <property type="entry name" value="Bac_Flav_CT_M"/>
    <property type="match status" value="1"/>
</dbReference>
<organism evidence="5 6">
    <name type="scientific">Bacteroides xylanisolvens</name>
    <dbReference type="NCBI Taxonomy" id="371601"/>
    <lineage>
        <taxon>Bacteria</taxon>
        <taxon>Pseudomonadati</taxon>
        <taxon>Bacteroidota</taxon>
        <taxon>Bacteroidia</taxon>
        <taxon>Bacteroidales</taxon>
        <taxon>Bacteroidaceae</taxon>
        <taxon>Bacteroides</taxon>
    </lineage>
</organism>
<sequence length="469" mass="52440">MNQPNNNEGQKPQEAPAPEVKQEVKKEPPKSASNKKELTPAQMQKRRKMLVMPLFFLLFAGAMWLIFAPSKKESDEAAGQDGFNSEIPTPKDEGIYTDKRTAYEQEAMRQREQEKMRSLQDFSTMFEQTEEQKQEEYERQLRMAPKPIEYYENPELFEGNSSRTRGNSIQSSAAAYQDINRQLGSWYDEPATEVDEQAQLAVEWRVQELERRLEEAEAEKAAQDEQTALLEKSYQLAAKYMPAGMQPEQQTSDGATATTSRDKVNIQPVRQVHHNVVSLLATPMEDAEFIAAWNQPRNMGFFTAAGNEGIKDKNSIRACVNQTITLTSGKELQIRLLEPMIAGNIRIPANTILVGACRIGNERMEVTINSIQYAGNIIPVELQVYDLDGQRGISVPGNDEINAAKEIASQMAQSAGSSITITDDAGSQFAADMGKSLIQGASQYVSKKMSVVKVTLKANYQLLLLPKTQ</sequence>
<dbReference type="Proteomes" id="UP000434604">
    <property type="component" value="Unassembled WGS sequence"/>
</dbReference>
<name>A0A7J5PYD9_9BACE</name>
<feature type="compositionally biased region" description="Polar residues" evidence="2">
    <location>
        <begin position="1"/>
        <end position="10"/>
    </location>
</feature>
<keyword evidence="3" id="KW-1133">Transmembrane helix</keyword>
<dbReference type="InterPro" id="IPR055407">
    <property type="entry name" value="TraM_C"/>
</dbReference>
<accession>A0A7J5PYD9</accession>
<comment type="caution">
    <text evidence="5">The sequence shown here is derived from an EMBL/GenBank/DDBJ whole genome shotgun (WGS) entry which is preliminary data.</text>
</comment>
<dbReference type="AlphaFoldDB" id="A0A7J5PYD9"/>
<dbReference type="Pfam" id="PF12508">
    <property type="entry name" value="Transposon_TraM"/>
    <property type="match status" value="1"/>
</dbReference>
<keyword evidence="3" id="KW-0812">Transmembrane</keyword>
<evidence type="ECO:0000313" key="6">
    <source>
        <dbReference type="Proteomes" id="UP000434604"/>
    </source>
</evidence>
<proteinExistence type="predicted"/>
<keyword evidence="3" id="KW-0472">Membrane</keyword>